<dbReference type="Proteomes" id="UP000061569">
    <property type="component" value="Chromosome"/>
</dbReference>
<protein>
    <submittedName>
        <fullName evidence="1">Uncharacterized protein</fullName>
    </submittedName>
</protein>
<gene>
    <name evidence="1" type="ORF">GLE_2266</name>
</gene>
<organism evidence="1 2">
    <name type="scientific">Lysobacter enzymogenes</name>
    <dbReference type="NCBI Taxonomy" id="69"/>
    <lineage>
        <taxon>Bacteria</taxon>
        <taxon>Pseudomonadati</taxon>
        <taxon>Pseudomonadota</taxon>
        <taxon>Gammaproteobacteria</taxon>
        <taxon>Lysobacterales</taxon>
        <taxon>Lysobacteraceae</taxon>
        <taxon>Lysobacter</taxon>
    </lineage>
</organism>
<dbReference type="EMBL" id="CP013140">
    <property type="protein sequence ID" value="ALN57615.1"/>
    <property type="molecule type" value="Genomic_DNA"/>
</dbReference>
<evidence type="ECO:0000313" key="2">
    <source>
        <dbReference type="Proteomes" id="UP000061569"/>
    </source>
</evidence>
<accession>A0A0S2DH79</accession>
<name>A0A0S2DH79_LYSEN</name>
<dbReference type="OrthoDB" id="6027707at2"/>
<dbReference type="PATRIC" id="fig|69.6.peg.2231"/>
<sequence length="103" mass="11334">MGYEYDLVPDDPDDYLRRRAALIDAATALPSFSRRAGAWELWLSDPARPADGWEQAQLVFGERDVRVTCMTPLSAMVRADLRALPGLFGGARYVDDDGGPAAF</sequence>
<dbReference type="AlphaFoldDB" id="A0A0S2DH79"/>
<dbReference type="KEGG" id="lez:GLE_2266"/>
<evidence type="ECO:0000313" key="1">
    <source>
        <dbReference type="EMBL" id="ALN57615.1"/>
    </source>
</evidence>
<reference evidence="1 2" key="1">
    <citation type="submission" date="2015-11" db="EMBL/GenBank/DDBJ databases">
        <title>Genome sequences of Lysobacter enzymogenes strain C3 and Lysobacter antibioticus ATCC 29479.</title>
        <authorList>
            <person name="Kobayashi D.Y."/>
        </authorList>
    </citation>
    <scope>NUCLEOTIDE SEQUENCE [LARGE SCALE GENOMIC DNA]</scope>
    <source>
        <strain evidence="1 2">C3</strain>
    </source>
</reference>
<proteinExistence type="predicted"/>
<dbReference type="STRING" id="69.GLE_2266"/>